<dbReference type="OrthoDB" id="9957943at2"/>
<accession>E5BIN4</accession>
<keyword evidence="3" id="KW-1185">Reference proteome</keyword>
<dbReference type="HOGENOM" id="CLU_1439188_0_0_0"/>
<keyword evidence="1" id="KW-0812">Transmembrane</keyword>
<gene>
    <name evidence="2" type="ORF">FSBG_01854</name>
</gene>
<organism evidence="2 3">
    <name type="scientific">Fusobacterium gonidiaformans 3-1-5R</name>
    <dbReference type="NCBI Taxonomy" id="469605"/>
    <lineage>
        <taxon>Bacteria</taxon>
        <taxon>Fusobacteriati</taxon>
        <taxon>Fusobacteriota</taxon>
        <taxon>Fusobacteriia</taxon>
        <taxon>Fusobacteriales</taxon>
        <taxon>Fusobacteriaceae</taxon>
        <taxon>Fusobacterium</taxon>
    </lineage>
</organism>
<dbReference type="EMBL" id="GG657976">
    <property type="protein sequence ID" value="EFS22357.1"/>
    <property type="molecule type" value="Genomic_DNA"/>
</dbReference>
<sequence length="216" mass="25624">MEIRRRIFTIFKCLISKVQKRFGKGGVLLYQNNKETAFSSLEIAIAFSIFLIFLSFFFPSIFLFCGSYEKIREISKISQEEQNLERLLEHLLAHKISYLSPDLPSCFVLDTEGKTLIDANIQSLKSWKMEEGDTLMIQCIFQDDKNQYLEKTFVLRFFRSHLYLEQYRNGYFITGDRIDMLSNVRGYFSIKDSILKICYIRKNRDKTYENNFYISS</sequence>
<dbReference type="AlphaFoldDB" id="E5BIN4"/>
<evidence type="ECO:0000313" key="3">
    <source>
        <dbReference type="Proteomes" id="UP000002975"/>
    </source>
</evidence>
<keyword evidence="1" id="KW-0472">Membrane</keyword>
<proteinExistence type="predicted"/>
<name>E5BIN4_9FUSO</name>
<dbReference type="BioCyc" id="FSP469605-HMP:GTSP-1899-MONOMER"/>
<dbReference type="Proteomes" id="UP000002975">
    <property type="component" value="Unassembled WGS sequence"/>
</dbReference>
<reference evidence="2 3" key="1">
    <citation type="submission" date="2009-02" db="EMBL/GenBank/DDBJ databases">
        <title>The Genome Sequence of Fusobacterium sp. 3_1_5R.</title>
        <authorList>
            <consortium name="The Broad Institute Genome Sequencing Platform"/>
            <person name="Ward D."/>
            <person name="Young S.K."/>
            <person name="Kodira C.D."/>
            <person name="Zeng Q."/>
            <person name="Koehrsen M."/>
            <person name="Alvarado L."/>
            <person name="Berlin A."/>
            <person name="Borenstein D."/>
            <person name="Chen Z."/>
            <person name="Engels R."/>
            <person name="Freedman E."/>
            <person name="Gellesch M."/>
            <person name="Goldberg J."/>
            <person name="Griggs A."/>
            <person name="Gujja S."/>
            <person name="Heiman D."/>
            <person name="Hepburn T."/>
            <person name="Howarth C."/>
            <person name="Jen D."/>
            <person name="Larson L."/>
            <person name="Lewis B."/>
            <person name="Mehta T."/>
            <person name="Park D."/>
            <person name="Pearson M."/>
            <person name="Roberts A."/>
            <person name="Saif S."/>
            <person name="Shea T."/>
            <person name="Shenoy N."/>
            <person name="Sisk P."/>
            <person name="Stolte C."/>
            <person name="Sykes S."/>
            <person name="Walk T."/>
            <person name="White J."/>
            <person name="Yandava C."/>
            <person name="Allen-Vercoe E."/>
            <person name="Strauss J."/>
            <person name="Ambrose C."/>
            <person name="Lander E."/>
            <person name="Nusbaum C."/>
            <person name="Galagan J."/>
            <person name="Birren B."/>
        </authorList>
    </citation>
    <scope>NUCLEOTIDE SEQUENCE [LARGE SCALE GENOMIC DNA]</scope>
    <source>
        <strain evidence="2 3">3_1_5R</strain>
    </source>
</reference>
<evidence type="ECO:0000313" key="2">
    <source>
        <dbReference type="EMBL" id="EFS22357.1"/>
    </source>
</evidence>
<evidence type="ECO:0000256" key="1">
    <source>
        <dbReference type="SAM" id="Phobius"/>
    </source>
</evidence>
<feature type="transmembrane region" description="Helical" evidence="1">
    <location>
        <begin position="43"/>
        <end position="66"/>
    </location>
</feature>
<protein>
    <submittedName>
        <fullName evidence="2">Uncharacterized protein</fullName>
    </submittedName>
</protein>
<keyword evidence="1" id="KW-1133">Transmembrane helix</keyword>